<accession>A0A1I4R940</accession>
<dbReference type="SUPFAM" id="SSF55486">
    <property type="entry name" value="Metalloproteases ('zincins'), catalytic domain"/>
    <property type="match status" value="1"/>
</dbReference>
<sequence length="471" mass="50905">MKRIRYRLESLILTKLKLILLSQLTFLSLAISGVPLSFAGTFNFAGEEHGVDVITHPPGYSGAGANLTVTLGISPSSIHAEEMVIPIQNIISTWNNLLPTINNTVREGSNVPADHFDFESVVLHEVGHCIGLGHPNLASESGLNGANRNFTQSIKGVDSQFNLDRGPDSVSGSGDDLRGDDINLHWFRKSNNNPFNIATTVDMTTYSRELSDLPPGNTFAINADRKVAALFGLQNTEAIMQQGAHAGEAQRTLAADDVATLRLAMSGLDRVAGTADDYSLKLEFVGFTDTADIVFSFDDNRTSFSISEIMAEQITPTHFVITQGRTYFNSNIPWFFNNIPSPSPPHHSTPVPTIFANNATDSITLSQNDSLTLTVSLNPGAYGGNQADHWIEAITPIGTFWLNDKLEFILSDQPLRVHGGELFAIDHSPIASIPANMLPVGSYTLTFSVDDNSDGIVNGTFSSSVTITITP</sequence>
<dbReference type="GO" id="GO:0008237">
    <property type="term" value="F:metallopeptidase activity"/>
    <property type="evidence" value="ECO:0007669"/>
    <property type="project" value="InterPro"/>
</dbReference>
<dbReference type="EMBL" id="FOUB01000031">
    <property type="protein sequence ID" value="SFM48470.1"/>
    <property type="molecule type" value="Genomic_DNA"/>
</dbReference>
<gene>
    <name evidence="1" type="ORF">SAMN05421863_10319</name>
</gene>
<reference evidence="2" key="1">
    <citation type="submission" date="2016-10" db="EMBL/GenBank/DDBJ databases">
        <authorList>
            <person name="Varghese N."/>
            <person name="Submissions S."/>
        </authorList>
    </citation>
    <scope>NUCLEOTIDE SEQUENCE [LARGE SCALE GENOMIC DNA]</scope>
    <source>
        <strain evidence="2">Nm44</strain>
    </source>
</reference>
<proteinExistence type="predicted"/>
<dbReference type="Gene3D" id="3.40.390.10">
    <property type="entry name" value="Collagenase (Catalytic Domain)"/>
    <property type="match status" value="1"/>
</dbReference>
<dbReference type="InterPro" id="IPR024079">
    <property type="entry name" value="MetalloPept_cat_dom_sf"/>
</dbReference>
<name>A0A1I4R940_9PROT</name>
<evidence type="ECO:0008006" key="3">
    <source>
        <dbReference type="Google" id="ProtNLM"/>
    </source>
</evidence>
<dbReference type="AlphaFoldDB" id="A0A1I4R940"/>
<keyword evidence="2" id="KW-1185">Reference proteome</keyword>
<protein>
    <recommendedName>
        <fullName evidence="3">Matrixin</fullName>
    </recommendedName>
</protein>
<dbReference type="Proteomes" id="UP000183287">
    <property type="component" value="Unassembled WGS sequence"/>
</dbReference>
<evidence type="ECO:0000313" key="2">
    <source>
        <dbReference type="Proteomes" id="UP000183287"/>
    </source>
</evidence>
<evidence type="ECO:0000313" key="1">
    <source>
        <dbReference type="EMBL" id="SFM48470.1"/>
    </source>
</evidence>
<organism evidence="1 2">
    <name type="scientific">Nitrosomonas communis</name>
    <dbReference type="NCBI Taxonomy" id="44574"/>
    <lineage>
        <taxon>Bacteria</taxon>
        <taxon>Pseudomonadati</taxon>
        <taxon>Pseudomonadota</taxon>
        <taxon>Betaproteobacteria</taxon>
        <taxon>Nitrosomonadales</taxon>
        <taxon>Nitrosomonadaceae</taxon>
        <taxon>Nitrosomonas</taxon>
    </lineage>
</organism>